<protein>
    <recommendedName>
        <fullName evidence="7">PucR family transcriptional regulator</fullName>
    </recommendedName>
</protein>
<dbReference type="Gene3D" id="1.10.10.2840">
    <property type="entry name" value="PucR C-terminal helix-turn-helix domain"/>
    <property type="match status" value="1"/>
</dbReference>
<organism evidence="5 6">
    <name type="scientific">Nocardia brasiliensis</name>
    <dbReference type="NCBI Taxonomy" id="37326"/>
    <lineage>
        <taxon>Bacteria</taxon>
        <taxon>Bacillati</taxon>
        <taxon>Actinomycetota</taxon>
        <taxon>Actinomycetes</taxon>
        <taxon>Mycobacteriales</taxon>
        <taxon>Nocardiaceae</taxon>
        <taxon>Nocardia</taxon>
    </lineage>
</organism>
<evidence type="ECO:0000313" key="6">
    <source>
        <dbReference type="Proteomes" id="UP000501705"/>
    </source>
</evidence>
<dbReference type="InterPro" id="IPR025751">
    <property type="entry name" value="RsbRD_N_dom"/>
</dbReference>
<reference evidence="5 6" key="1">
    <citation type="journal article" date="2019" name="ACS Chem. Biol.">
        <title>Identification and Mobilization of a Cryptic Antibiotic Biosynthesis Gene Locus from a Human-Pathogenic Nocardia Isolate.</title>
        <authorList>
            <person name="Herisse M."/>
            <person name="Ishida K."/>
            <person name="Porter J.L."/>
            <person name="Howden B."/>
            <person name="Hertweck C."/>
            <person name="Stinear T.P."/>
            <person name="Pidot S.J."/>
        </authorList>
    </citation>
    <scope>NUCLEOTIDE SEQUENCE [LARGE SCALE GENOMIC DNA]</scope>
    <source>
        <strain evidence="5 6">AUSMDU00024985</strain>
    </source>
</reference>
<name>A0A6G9XR12_NOCBR</name>
<dbReference type="InterPro" id="IPR051448">
    <property type="entry name" value="CdaR-like_regulators"/>
</dbReference>
<dbReference type="AlphaFoldDB" id="A0A6G9XR12"/>
<dbReference type="PANTHER" id="PTHR33744:SF1">
    <property type="entry name" value="DNA-BINDING TRANSCRIPTIONAL ACTIVATOR ADER"/>
    <property type="match status" value="1"/>
</dbReference>
<evidence type="ECO:0000313" key="5">
    <source>
        <dbReference type="EMBL" id="QIS03358.1"/>
    </source>
</evidence>
<accession>A0A6G9XR12</accession>
<dbReference type="InterPro" id="IPR025736">
    <property type="entry name" value="PucR_C-HTH_dom"/>
</dbReference>
<feature type="domain" description="RsbT co-antagonist protein RsbRD N-terminal" evidence="3">
    <location>
        <begin position="25"/>
        <end position="168"/>
    </location>
</feature>
<gene>
    <name evidence="5" type="ORF">F5X71_14430</name>
</gene>
<evidence type="ECO:0008006" key="7">
    <source>
        <dbReference type="Google" id="ProtNLM"/>
    </source>
</evidence>
<feature type="domain" description="CdaR GGDEF-like" evidence="4">
    <location>
        <begin position="179"/>
        <end position="287"/>
    </location>
</feature>
<dbReference type="InterPro" id="IPR041522">
    <property type="entry name" value="CdaR_GGDEF"/>
</dbReference>
<evidence type="ECO:0000259" key="4">
    <source>
        <dbReference type="Pfam" id="PF17853"/>
    </source>
</evidence>
<dbReference type="EMBL" id="CP046171">
    <property type="protein sequence ID" value="QIS03358.1"/>
    <property type="molecule type" value="Genomic_DNA"/>
</dbReference>
<evidence type="ECO:0000256" key="1">
    <source>
        <dbReference type="ARBA" id="ARBA00006754"/>
    </source>
</evidence>
<sequence>MSASGSDDVTASVRRITAALSGELPELTVEMVELMADQVPELRGPDVEELLLALLRANIGTQVDHLARGVALELSAPSAEVVQLTRALAHRRVPLHAVLRGFRICTHFMVGRWTDAVAVHGVPAAVAVDVIKSGITEALDRAELVTERLVEEYRGADERLARERALARVEDVRRLLSDAAVDAAAAGNRLGYRLSGRHVALVVRDHTEGLTAGGAIDAALRKLVPPGHGLAVRVDLRTAWCWLPSPPDDPVRVAAPDDSILVAMGCPATGLDGFRRSHRQAVEAMRVAELAHRPPGTVTAYADIDVAALCSSDPERCREFISTQLGGLGADDPATGRLRDTLRAFYAANSNYRATAARLGLHHNTIRYRLEQAEHVLGHPVGERRLAVELALHLAHTLGSDAA</sequence>
<dbReference type="RefSeq" id="WP_167462427.1">
    <property type="nucleotide sequence ID" value="NZ_CP046171.1"/>
</dbReference>
<dbReference type="Pfam" id="PF14361">
    <property type="entry name" value="RsbRD_N"/>
    <property type="match status" value="1"/>
</dbReference>
<evidence type="ECO:0000259" key="3">
    <source>
        <dbReference type="Pfam" id="PF14361"/>
    </source>
</evidence>
<proteinExistence type="inferred from homology"/>
<feature type="domain" description="PucR C-terminal helix-turn-helix" evidence="2">
    <location>
        <begin position="338"/>
        <end position="393"/>
    </location>
</feature>
<dbReference type="Proteomes" id="UP000501705">
    <property type="component" value="Chromosome"/>
</dbReference>
<dbReference type="Pfam" id="PF17853">
    <property type="entry name" value="GGDEF_2"/>
    <property type="match status" value="1"/>
</dbReference>
<comment type="similarity">
    <text evidence="1">Belongs to the CdaR family.</text>
</comment>
<dbReference type="InterPro" id="IPR042070">
    <property type="entry name" value="PucR_C-HTH_sf"/>
</dbReference>
<dbReference type="Pfam" id="PF13556">
    <property type="entry name" value="HTH_30"/>
    <property type="match status" value="1"/>
</dbReference>
<dbReference type="PANTHER" id="PTHR33744">
    <property type="entry name" value="CARBOHYDRATE DIACID REGULATOR"/>
    <property type="match status" value="1"/>
</dbReference>
<evidence type="ECO:0000259" key="2">
    <source>
        <dbReference type="Pfam" id="PF13556"/>
    </source>
</evidence>